<comment type="function">
    <text evidence="11">May regulate the kinase DMPK.</text>
</comment>
<evidence type="ECO:0000256" key="14">
    <source>
        <dbReference type="PROSITE-ProRule" id="PRU00285"/>
    </source>
</evidence>
<dbReference type="Ensembl" id="ENSAMET00000027395.1">
    <property type="protein sequence ID" value="ENSAMEP00000044159.1"/>
    <property type="gene ID" value="ENSAMEG00000004173.2"/>
</dbReference>
<gene>
    <name evidence="18" type="primary">HSPB2</name>
</gene>
<dbReference type="GO" id="GO:0051082">
    <property type="term" value="F:unfolded protein binding"/>
    <property type="evidence" value="ECO:0007669"/>
    <property type="project" value="TreeGrafter"/>
</dbReference>
<dbReference type="FunFam" id="2.60.40.790:FF:000025">
    <property type="entry name" value="heat shock protein beta-2"/>
    <property type="match status" value="1"/>
</dbReference>
<evidence type="ECO:0000256" key="8">
    <source>
        <dbReference type="ARBA" id="ARBA00023186"/>
    </source>
</evidence>
<comment type="similarity">
    <text evidence="14 15">Belongs to the small heat shock protein (HSP20) family.</text>
</comment>
<keyword evidence="8" id="KW-0143">Chaperone</keyword>
<evidence type="ECO:0000256" key="15">
    <source>
        <dbReference type="RuleBase" id="RU003616"/>
    </source>
</evidence>
<reference evidence="18" key="3">
    <citation type="submission" date="2025-09" db="UniProtKB">
        <authorList>
            <consortium name="Ensembl"/>
        </authorList>
    </citation>
    <scope>IDENTIFICATION</scope>
</reference>
<dbReference type="AlphaFoldDB" id="A0A7N5KRW1"/>
<dbReference type="GO" id="GO:0005212">
    <property type="term" value="F:structural constituent of eye lens"/>
    <property type="evidence" value="ECO:0007669"/>
    <property type="project" value="InterPro"/>
</dbReference>
<comment type="subcellular location">
    <subcellularLocation>
        <location evidence="2">Cytoplasm</location>
    </subcellularLocation>
    <subcellularLocation>
        <location evidence="1">Nucleus</location>
    </subcellularLocation>
</comment>
<dbReference type="PRINTS" id="PR00299">
    <property type="entry name" value="ACRYSTALLIN"/>
</dbReference>
<proteinExistence type="inferred from homology"/>
<evidence type="ECO:0000256" key="3">
    <source>
        <dbReference type="ARBA" id="ARBA00022481"/>
    </source>
</evidence>
<dbReference type="InterPro" id="IPR003090">
    <property type="entry name" value="Alpha-crystallin_N"/>
</dbReference>
<keyword evidence="5" id="KW-0597">Phosphoprotein</keyword>
<dbReference type="PANTHER" id="PTHR45640">
    <property type="entry name" value="HEAT SHOCK PROTEIN HSP-12.2-RELATED"/>
    <property type="match status" value="1"/>
</dbReference>
<evidence type="ECO:0000259" key="17">
    <source>
        <dbReference type="PROSITE" id="PS01031"/>
    </source>
</evidence>
<keyword evidence="9" id="KW-0539">Nucleus</keyword>
<evidence type="ECO:0000256" key="16">
    <source>
        <dbReference type="SAM" id="MobiDB-lite"/>
    </source>
</evidence>
<evidence type="ECO:0000256" key="2">
    <source>
        <dbReference type="ARBA" id="ARBA00004496"/>
    </source>
</evidence>
<keyword evidence="3" id="KW-0488">Methylation</keyword>
<sequence length="325" mass="36527">MTSLHYLCCSGFLQRQRLAYFLANPHYGSLINADGHAEVWTDWNDMSKFSQYGWRCTTNENAYSNRTLMGNWNQERYDLRNIVQPKPLPSQAPHYFGWCRPRPHLRPGPGSPGSWRGRCCVGAAPRTRATNASAAMSGRSVPHAHPATTEYEFANPSRLGEQRFGEGLLPEEILTPTLYHGYYVRPRATAAREGSRAGASELRLSEGKFQAFLDVSHFTPDEVTVRTVDNLLEVSARHPQRLDRHGFVSREFCRTYVLPADVDPWRVRAALSHDGILNLEAPRGGRHLDTEVNEVYISLLPAPPDPEEEEEAASVEPECHGASTQ</sequence>
<keyword evidence="19" id="KW-1185">Reference proteome</keyword>
<dbReference type="GO" id="GO:0005737">
    <property type="term" value="C:cytoplasm"/>
    <property type="evidence" value="ECO:0007669"/>
    <property type="project" value="UniProtKB-SubCell"/>
</dbReference>
<comment type="subunit">
    <text evidence="10">Heteromer composed of three CRYAA and one CRYAB subunits. Inter-subunit bridging via zinc ions enhances stability, which is crucial as there is no protein turn over in the lens. Can also form homodimers and homotetramers (dimers of dimers) which serve as the building blocks of homooligomers. Within homooligomers, the zinc-binding motif is created from residues of 3 different molecules. His-100 and Glu-102 from one molecule are ligands of the zinc ion, and His-107 and His-154 residues from additional molecules complete the site with tetrahedral coordination geometry. Part of a complex required for lens intermediate filament formation composed of BFSP1, BFSP2 and CRYAA.</text>
</comment>
<dbReference type="CDD" id="cd06476">
    <property type="entry name" value="ACD_HspB2_like"/>
    <property type="match status" value="1"/>
</dbReference>
<dbReference type="InterPro" id="IPR008978">
    <property type="entry name" value="HSP20-like_chaperone"/>
</dbReference>
<evidence type="ECO:0000256" key="9">
    <source>
        <dbReference type="ARBA" id="ARBA00023242"/>
    </source>
</evidence>
<evidence type="ECO:0000256" key="12">
    <source>
        <dbReference type="ARBA" id="ARBA00062643"/>
    </source>
</evidence>
<evidence type="ECO:0000313" key="18">
    <source>
        <dbReference type="Ensembl" id="ENSAMEP00000044159.1"/>
    </source>
</evidence>
<dbReference type="Gene3D" id="2.60.40.790">
    <property type="match status" value="1"/>
</dbReference>
<evidence type="ECO:0000256" key="4">
    <source>
        <dbReference type="ARBA" id="ARBA00022490"/>
    </source>
</evidence>
<name>A0A7N5KRW1_AILME</name>
<keyword evidence="7" id="KW-0325">Glycoprotein</keyword>
<evidence type="ECO:0000256" key="11">
    <source>
        <dbReference type="ARBA" id="ARBA00059393"/>
    </source>
</evidence>
<evidence type="ECO:0000256" key="7">
    <source>
        <dbReference type="ARBA" id="ARBA00023180"/>
    </source>
</evidence>
<evidence type="ECO:0000256" key="1">
    <source>
        <dbReference type="ARBA" id="ARBA00004123"/>
    </source>
</evidence>
<evidence type="ECO:0000256" key="10">
    <source>
        <dbReference type="ARBA" id="ARBA00046484"/>
    </source>
</evidence>
<dbReference type="GO" id="GO:0030317">
    <property type="term" value="P:flagellated sperm motility"/>
    <property type="evidence" value="ECO:0007669"/>
    <property type="project" value="InterPro"/>
</dbReference>
<dbReference type="InterPro" id="IPR001436">
    <property type="entry name" value="Alpha-crystallin/sHSP_animal"/>
</dbReference>
<dbReference type="GO" id="GO:0043066">
    <property type="term" value="P:negative regulation of apoptotic process"/>
    <property type="evidence" value="ECO:0007669"/>
    <property type="project" value="TreeGrafter"/>
</dbReference>
<dbReference type="Pfam" id="PF06608">
    <property type="entry name" value="CFAP68"/>
    <property type="match status" value="1"/>
</dbReference>
<keyword evidence="6" id="KW-0346">Stress response</keyword>
<evidence type="ECO:0000256" key="5">
    <source>
        <dbReference type="ARBA" id="ARBA00022553"/>
    </source>
</evidence>
<keyword evidence="4" id="KW-0963">Cytoplasm</keyword>
<reference evidence="18 19" key="1">
    <citation type="journal article" date="2010" name="Nature">
        <title>The sequence and de novo assembly of the giant panda genome.</title>
        <authorList>
            <person name="Li R."/>
            <person name="Fan W."/>
            <person name="Tian G."/>
            <person name="Zhu H."/>
            <person name="He L."/>
            <person name="Cai J."/>
            <person name="Huang Q."/>
            <person name="Cai Q."/>
            <person name="Li B."/>
            <person name="Bai Y."/>
            <person name="Zhang Z."/>
            <person name="Zhang Y."/>
            <person name="Wang W."/>
            <person name="Li J."/>
            <person name="Wei F."/>
            <person name="Li H."/>
            <person name="Jian M."/>
            <person name="Li J."/>
            <person name="Zhang Z."/>
            <person name="Nielsen R."/>
            <person name="Li D."/>
            <person name="Gu W."/>
            <person name="Yang Z."/>
            <person name="Xuan Z."/>
            <person name="Ryder O.A."/>
            <person name="Leung F.C."/>
            <person name="Zhou Y."/>
            <person name="Cao J."/>
            <person name="Sun X."/>
            <person name="Fu Y."/>
            <person name="Fang X."/>
            <person name="Guo X."/>
            <person name="Wang B."/>
            <person name="Hou R."/>
            <person name="Shen F."/>
            <person name="Mu B."/>
            <person name="Ni P."/>
            <person name="Lin R."/>
            <person name="Qian W."/>
            <person name="Wang G."/>
            <person name="Yu C."/>
            <person name="Nie W."/>
            <person name="Wang J."/>
            <person name="Wu Z."/>
            <person name="Liang H."/>
            <person name="Min J."/>
            <person name="Wu Q."/>
            <person name="Cheng S."/>
            <person name="Ruan J."/>
            <person name="Wang M."/>
            <person name="Shi Z."/>
            <person name="Wen M."/>
            <person name="Liu B."/>
            <person name="Ren X."/>
            <person name="Zheng H."/>
            <person name="Dong D."/>
            <person name="Cook K."/>
            <person name="Shan G."/>
            <person name="Zhang H."/>
            <person name="Kosiol C."/>
            <person name="Xie X."/>
            <person name="Lu Z."/>
            <person name="Zheng H."/>
            <person name="Li Y."/>
            <person name="Steiner C.C."/>
            <person name="Lam T.T."/>
            <person name="Lin S."/>
            <person name="Zhang Q."/>
            <person name="Li G."/>
            <person name="Tian J."/>
            <person name="Gong T."/>
            <person name="Liu H."/>
            <person name="Zhang D."/>
            <person name="Fang L."/>
            <person name="Ye C."/>
            <person name="Zhang J."/>
            <person name="Hu W."/>
            <person name="Xu A."/>
            <person name="Ren Y."/>
            <person name="Zhang G."/>
            <person name="Bruford M.W."/>
            <person name="Li Q."/>
            <person name="Ma L."/>
            <person name="Guo Y."/>
            <person name="An N."/>
            <person name="Hu Y."/>
            <person name="Zheng Y."/>
            <person name="Shi Y."/>
            <person name="Li Z."/>
            <person name="Liu Q."/>
            <person name="Chen Y."/>
            <person name="Zhao J."/>
            <person name="Qu N."/>
            <person name="Zhao S."/>
            <person name="Tian F."/>
            <person name="Wang X."/>
            <person name="Wang H."/>
            <person name="Xu L."/>
            <person name="Liu X."/>
            <person name="Vinar T."/>
            <person name="Wang Y."/>
            <person name="Lam T.W."/>
            <person name="Yiu S.M."/>
            <person name="Liu S."/>
            <person name="Zhang H."/>
            <person name="Li D."/>
            <person name="Huang Y."/>
            <person name="Wang X."/>
            <person name="Yang G."/>
            <person name="Jiang Z."/>
            <person name="Wang J."/>
            <person name="Qin N."/>
            <person name="Li L."/>
            <person name="Li J."/>
            <person name="Bolund L."/>
            <person name="Kristiansen K."/>
            <person name="Wong G.K."/>
            <person name="Olson M."/>
            <person name="Zhang X."/>
            <person name="Li S."/>
            <person name="Yang H."/>
            <person name="Wang J."/>
            <person name="Wang J."/>
        </authorList>
    </citation>
    <scope>NUCLEOTIDE SEQUENCE [LARGE SCALE GENOMIC DNA]</scope>
</reference>
<evidence type="ECO:0000256" key="13">
    <source>
        <dbReference type="ARBA" id="ARBA00073533"/>
    </source>
</evidence>
<accession>A0A7N5KRW1</accession>
<reference evidence="18" key="2">
    <citation type="submission" date="2025-08" db="UniProtKB">
        <authorList>
            <consortium name="Ensembl"/>
        </authorList>
    </citation>
    <scope>IDENTIFICATION</scope>
</reference>
<evidence type="ECO:0000256" key="6">
    <source>
        <dbReference type="ARBA" id="ARBA00023016"/>
    </source>
</evidence>
<dbReference type="Pfam" id="PF00525">
    <property type="entry name" value="Crystallin"/>
    <property type="match status" value="1"/>
</dbReference>
<dbReference type="InterPro" id="IPR002068">
    <property type="entry name" value="A-crystallin/Hsp20_dom"/>
</dbReference>
<dbReference type="GO" id="GO:0005634">
    <property type="term" value="C:nucleus"/>
    <property type="evidence" value="ECO:0007669"/>
    <property type="project" value="UniProtKB-SubCell"/>
</dbReference>
<dbReference type="GO" id="GO:0042026">
    <property type="term" value="P:protein refolding"/>
    <property type="evidence" value="ECO:0007669"/>
    <property type="project" value="TreeGrafter"/>
</dbReference>
<evidence type="ECO:0000313" key="19">
    <source>
        <dbReference type="Proteomes" id="UP000008912"/>
    </source>
</evidence>
<dbReference type="SUPFAM" id="SSF49764">
    <property type="entry name" value="HSP20-like chaperones"/>
    <property type="match status" value="1"/>
</dbReference>
<feature type="domain" description="SHSP" evidence="17">
    <location>
        <begin position="190"/>
        <end position="298"/>
    </location>
</feature>
<dbReference type="Proteomes" id="UP000008912">
    <property type="component" value="Unassembled WGS sequence"/>
</dbReference>
<dbReference type="PROSITE" id="PS01031">
    <property type="entry name" value="SHSP"/>
    <property type="match status" value="1"/>
</dbReference>
<organism evidence="18 19">
    <name type="scientific">Ailuropoda melanoleuca</name>
    <name type="common">Giant panda</name>
    <dbReference type="NCBI Taxonomy" id="9646"/>
    <lineage>
        <taxon>Eukaryota</taxon>
        <taxon>Metazoa</taxon>
        <taxon>Chordata</taxon>
        <taxon>Craniata</taxon>
        <taxon>Vertebrata</taxon>
        <taxon>Euteleostomi</taxon>
        <taxon>Mammalia</taxon>
        <taxon>Eutheria</taxon>
        <taxon>Laurasiatheria</taxon>
        <taxon>Carnivora</taxon>
        <taxon>Caniformia</taxon>
        <taxon>Ursidae</taxon>
        <taxon>Ailuropoda</taxon>
    </lineage>
</organism>
<feature type="region of interest" description="Disordered" evidence="16">
    <location>
        <begin position="301"/>
        <end position="325"/>
    </location>
</feature>
<comment type="subunit">
    <text evidence="12">Interacts with DMPK; may enhance its kinase activity.</text>
</comment>
<dbReference type="InParanoid" id="A0A7N5KRW1"/>
<dbReference type="Pfam" id="PF00011">
    <property type="entry name" value="HSP20"/>
    <property type="match status" value="1"/>
</dbReference>
<dbReference type="GO" id="GO:0009408">
    <property type="term" value="P:response to heat"/>
    <property type="evidence" value="ECO:0007669"/>
    <property type="project" value="TreeGrafter"/>
</dbReference>
<dbReference type="PANTHER" id="PTHR45640:SF27">
    <property type="entry name" value="HEAT SHOCK PROTEIN BETA-2"/>
    <property type="match status" value="1"/>
</dbReference>
<dbReference type="GeneTree" id="ENSGT00940000161288"/>
<dbReference type="InterPro" id="IPR009524">
    <property type="entry name" value="CFAP68"/>
</dbReference>
<protein>
    <recommendedName>
        <fullName evidence="13">Heat shock protein beta-2</fullName>
    </recommendedName>
</protein>